<dbReference type="OrthoDB" id="414075at2759"/>
<dbReference type="InterPro" id="IPR040008">
    <property type="entry name" value="Ribosomal_mL46"/>
</dbReference>
<evidence type="ECO:0000313" key="10">
    <source>
        <dbReference type="EMBL" id="KSA01792.1"/>
    </source>
</evidence>
<evidence type="ECO:0000256" key="3">
    <source>
        <dbReference type="ARBA" id="ARBA00022946"/>
    </source>
</evidence>
<gene>
    <name evidence="10" type="ORF">AC631_02473</name>
</gene>
<protein>
    <recommendedName>
        <fullName evidence="7">Large ribosomal subunit protein mL46</fullName>
    </recommendedName>
</protein>
<feature type="region of interest" description="Disordered" evidence="8">
    <location>
        <begin position="117"/>
        <end position="145"/>
    </location>
</feature>
<dbReference type="AlphaFoldDB" id="A0A0V1Q005"/>
<accession>A0A0V1Q005</accession>
<comment type="similarity">
    <text evidence="2">Belongs to the mitochondrion-specific ribosomal protein mL46 family.</text>
</comment>
<proteinExistence type="inferred from homology"/>
<dbReference type="GeneID" id="26839482"/>
<dbReference type="InterPro" id="IPR021757">
    <property type="entry name" value="Ribosomal_mL46_N"/>
</dbReference>
<dbReference type="Gene3D" id="3.90.79.10">
    <property type="entry name" value="Nucleoside Triphosphate Pyrophosphohydrolase"/>
    <property type="match status" value="1"/>
</dbReference>
<dbReference type="CDD" id="cd04661">
    <property type="entry name" value="NUDIX_MRP_L46"/>
    <property type="match status" value="1"/>
</dbReference>
<keyword evidence="6" id="KW-0687">Ribonucleoprotein</keyword>
<dbReference type="InterPro" id="IPR033650">
    <property type="entry name" value="Ribosomal_mL46_NUDIX"/>
</dbReference>
<evidence type="ECO:0000256" key="7">
    <source>
        <dbReference type="ARBA" id="ARBA00035190"/>
    </source>
</evidence>
<dbReference type="GO" id="GO:0003735">
    <property type="term" value="F:structural constituent of ribosome"/>
    <property type="evidence" value="ECO:0007669"/>
    <property type="project" value="InterPro"/>
</dbReference>
<feature type="domain" description="Large ribosomal subunit protein mL46 N-terminal" evidence="9">
    <location>
        <begin position="19"/>
        <end position="147"/>
    </location>
</feature>
<comment type="caution">
    <text evidence="10">The sequence shown here is derived from an EMBL/GenBank/DDBJ whole genome shotgun (WGS) entry which is preliminary data.</text>
</comment>
<keyword evidence="4" id="KW-0689">Ribosomal protein</keyword>
<evidence type="ECO:0000256" key="4">
    <source>
        <dbReference type="ARBA" id="ARBA00022980"/>
    </source>
</evidence>
<organism evidence="10 11">
    <name type="scientific">Debaryomyces fabryi</name>
    <dbReference type="NCBI Taxonomy" id="58627"/>
    <lineage>
        <taxon>Eukaryota</taxon>
        <taxon>Fungi</taxon>
        <taxon>Dikarya</taxon>
        <taxon>Ascomycota</taxon>
        <taxon>Saccharomycotina</taxon>
        <taxon>Pichiomycetes</taxon>
        <taxon>Debaryomycetaceae</taxon>
        <taxon>Debaryomyces</taxon>
    </lineage>
</organism>
<keyword evidence="11" id="KW-1185">Reference proteome</keyword>
<evidence type="ECO:0000313" key="11">
    <source>
        <dbReference type="Proteomes" id="UP000054251"/>
    </source>
</evidence>
<evidence type="ECO:0000256" key="5">
    <source>
        <dbReference type="ARBA" id="ARBA00023128"/>
    </source>
</evidence>
<dbReference type="PANTHER" id="PTHR13124:SF12">
    <property type="entry name" value="LARGE RIBOSOMAL SUBUNIT PROTEIN ML46"/>
    <property type="match status" value="1"/>
</dbReference>
<reference evidence="10 11" key="1">
    <citation type="submission" date="2015-11" db="EMBL/GenBank/DDBJ databases">
        <title>The genome of Debaryomyces fabryi.</title>
        <authorList>
            <person name="Tafer H."/>
            <person name="Lopandic K."/>
        </authorList>
    </citation>
    <scope>NUCLEOTIDE SEQUENCE [LARGE SCALE GENOMIC DNA]</scope>
    <source>
        <strain evidence="10 11">CBS 789</strain>
    </source>
</reference>
<dbReference type="EMBL" id="LMYN01000043">
    <property type="protein sequence ID" value="KSA01792.1"/>
    <property type="molecule type" value="Genomic_DNA"/>
</dbReference>
<dbReference type="Pfam" id="PF11788">
    <property type="entry name" value="MRP-L46"/>
    <property type="match status" value="1"/>
</dbReference>
<keyword evidence="3" id="KW-0809">Transit peptide</keyword>
<evidence type="ECO:0000256" key="8">
    <source>
        <dbReference type="SAM" id="MobiDB-lite"/>
    </source>
</evidence>
<dbReference type="PANTHER" id="PTHR13124">
    <property type="entry name" value="39S RIBOSOMAL PROTEIN L46, MITOCHONDRIAL PRECURSOR-RELATED"/>
    <property type="match status" value="1"/>
</dbReference>
<keyword evidence="5" id="KW-0496">Mitochondrion</keyword>
<evidence type="ECO:0000256" key="2">
    <source>
        <dbReference type="ARBA" id="ARBA00009070"/>
    </source>
</evidence>
<dbReference type="RefSeq" id="XP_015467894.1">
    <property type="nucleotide sequence ID" value="XM_015611303.1"/>
</dbReference>
<evidence type="ECO:0000259" key="9">
    <source>
        <dbReference type="Pfam" id="PF11788"/>
    </source>
</evidence>
<evidence type="ECO:0000256" key="6">
    <source>
        <dbReference type="ARBA" id="ARBA00023274"/>
    </source>
</evidence>
<comment type="subcellular location">
    <subcellularLocation>
        <location evidence="1">Mitochondrion</location>
    </subcellularLocation>
</comment>
<name>A0A0V1Q005_9ASCO</name>
<sequence length="273" mass="32267">MLSRSIIRAYSTQASSPLISSTLLLSRQPVITADLPEFENQYHKYQNELWKRLMWTFPKWFYYREGTLSEQNYRELNKNPIFNNPNIEFPRGRPEIRHQRDRRFKQEIELPKTYKEAKEGEEDDFEVTPGDDLSRKIVPNPRITDADKNGDLTSLERKLSRTLYLVINKEDKWILPNFSEGASEKLTPLHTMAEEGLYKIGGEKINYFNVSNKPCHLYNNNNGKEYFIKSHILSGKFEPQEPSLKYMWLTKGELGSYLNKDYYKDIKHLLNDV</sequence>
<dbReference type="GO" id="GO:0005762">
    <property type="term" value="C:mitochondrial large ribosomal subunit"/>
    <property type="evidence" value="ECO:0007669"/>
    <property type="project" value="TreeGrafter"/>
</dbReference>
<dbReference type="Proteomes" id="UP000054251">
    <property type="component" value="Unassembled WGS sequence"/>
</dbReference>
<evidence type="ECO:0000256" key="1">
    <source>
        <dbReference type="ARBA" id="ARBA00004173"/>
    </source>
</evidence>